<dbReference type="GO" id="GO:0010181">
    <property type="term" value="F:FMN binding"/>
    <property type="evidence" value="ECO:0007669"/>
    <property type="project" value="InterPro"/>
</dbReference>
<dbReference type="HAMAP" id="MF_01629">
    <property type="entry name" value="PdxH"/>
    <property type="match status" value="1"/>
</dbReference>
<dbReference type="EMBL" id="JAEAOA010000186">
    <property type="protein sequence ID" value="KAK3604269.1"/>
    <property type="molecule type" value="Genomic_DNA"/>
</dbReference>
<evidence type="ECO:0000256" key="9">
    <source>
        <dbReference type="ARBA" id="ARBA00011998"/>
    </source>
</evidence>
<evidence type="ECO:0000256" key="16">
    <source>
        <dbReference type="ARBA" id="ARBA00023002"/>
    </source>
</evidence>
<comment type="pathway">
    <text evidence="6">Cofactor metabolism; pyridoxal 5'-phosphate salvage; pyridoxal 5'-phosphate from pyridoxamine 5'-phosphate: step 1/1.</text>
</comment>
<dbReference type="EC" id="1.4.3.5" evidence="10"/>
<keyword evidence="16" id="KW-0560">Oxidoreductase</keyword>
<evidence type="ECO:0000256" key="2">
    <source>
        <dbReference type="ARBA" id="ARBA00001917"/>
    </source>
</evidence>
<feature type="domain" description="Pyridoxine 5'-phosphate oxidase dimerisation C-terminal" evidence="23">
    <location>
        <begin position="369"/>
        <end position="409"/>
    </location>
</feature>
<keyword evidence="25" id="KW-1185">Reference proteome</keyword>
<comment type="catalytic activity">
    <reaction evidence="1">
        <text>(2R,3S)-3-isopropylmalate = (2S)-2-isopropylmalate</text>
        <dbReference type="Rhea" id="RHEA:32287"/>
        <dbReference type="ChEBI" id="CHEBI:1178"/>
        <dbReference type="ChEBI" id="CHEBI:35121"/>
        <dbReference type="EC" id="4.2.1.33"/>
    </reaction>
</comment>
<evidence type="ECO:0000256" key="7">
    <source>
        <dbReference type="ARBA" id="ARBA00005037"/>
    </source>
</evidence>
<keyword evidence="12" id="KW-0432">Leucine biosynthesis</keyword>
<evidence type="ECO:0000256" key="1">
    <source>
        <dbReference type="ARBA" id="ARBA00000491"/>
    </source>
</evidence>
<evidence type="ECO:0000256" key="8">
    <source>
        <dbReference type="ARBA" id="ARBA00007301"/>
    </source>
</evidence>
<name>A0AAE0T5R3_9BIVA</name>
<dbReference type="PANTHER" id="PTHR10851">
    <property type="entry name" value="PYRIDOXINE-5-PHOSPHATE OXIDASE"/>
    <property type="match status" value="1"/>
</dbReference>
<evidence type="ECO:0000256" key="13">
    <source>
        <dbReference type="ARBA" id="ARBA00022605"/>
    </source>
</evidence>
<evidence type="ECO:0000259" key="23">
    <source>
        <dbReference type="Pfam" id="PF10590"/>
    </source>
</evidence>
<evidence type="ECO:0000256" key="15">
    <source>
        <dbReference type="ARBA" id="ARBA00022643"/>
    </source>
</evidence>
<evidence type="ECO:0000256" key="4">
    <source>
        <dbReference type="ARBA" id="ARBA00003691"/>
    </source>
</evidence>
<accession>A0AAE0T5R3</accession>
<dbReference type="SUPFAM" id="SSF52016">
    <property type="entry name" value="LeuD/IlvD-like"/>
    <property type="match status" value="1"/>
</dbReference>
<dbReference type="GO" id="GO:0004733">
    <property type="term" value="F:pyridoxamine phosphate oxidase activity"/>
    <property type="evidence" value="ECO:0007669"/>
    <property type="project" value="UniProtKB-EC"/>
</dbReference>
<reference evidence="24" key="1">
    <citation type="journal article" date="2021" name="Genome Biol. Evol.">
        <title>A High-Quality Reference Genome for a Parasitic Bivalve with Doubly Uniparental Inheritance (Bivalvia: Unionida).</title>
        <authorList>
            <person name="Smith C.H."/>
        </authorList>
    </citation>
    <scope>NUCLEOTIDE SEQUENCE</scope>
    <source>
        <strain evidence="24">CHS0354</strain>
    </source>
</reference>
<evidence type="ECO:0000259" key="22">
    <source>
        <dbReference type="Pfam" id="PF01243"/>
    </source>
</evidence>
<reference evidence="24" key="3">
    <citation type="submission" date="2023-05" db="EMBL/GenBank/DDBJ databases">
        <authorList>
            <person name="Smith C.H."/>
        </authorList>
    </citation>
    <scope>NUCLEOTIDE SEQUENCE</scope>
    <source>
        <strain evidence="24">CHS0354</strain>
        <tissue evidence="24">Mantle</tissue>
    </source>
</reference>
<gene>
    <name evidence="24" type="ORF">CHS0354_002077</name>
</gene>
<evidence type="ECO:0000256" key="14">
    <source>
        <dbReference type="ARBA" id="ARBA00022630"/>
    </source>
</evidence>
<dbReference type="FunFam" id="3.20.19.10:FF:000003">
    <property type="entry name" value="3-isopropylmalate dehydratase small subunit"/>
    <property type="match status" value="1"/>
</dbReference>
<dbReference type="HAMAP" id="MF_01031">
    <property type="entry name" value="LeuD_type1"/>
    <property type="match status" value="1"/>
</dbReference>
<keyword evidence="18" id="KW-0100">Branched-chain amino acid biosynthesis</keyword>
<dbReference type="SUPFAM" id="SSF50475">
    <property type="entry name" value="FMN-binding split barrel"/>
    <property type="match status" value="1"/>
</dbReference>
<evidence type="ECO:0000256" key="6">
    <source>
        <dbReference type="ARBA" id="ARBA00004738"/>
    </source>
</evidence>
<comment type="function">
    <text evidence="3">Catalyzes the isomerization between 2-isopropylmalate and 3-isopropylmalate, via the formation of 2-isopropylmaleate.</text>
</comment>
<dbReference type="Pfam" id="PF00694">
    <property type="entry name" value="Aconitase_C"/>
    <property type="match status" value="1"/>
</dbReference>
<evidence type="ECO:0000256" key="10">
    <source>
        <dbReference type="ARBA" id="ARBA00012801"/>
    </source>
</evidence>
<dbReference type="CDD" id="cd01577">
    <property type="entry name" value="IPMI_Swivel"/>
    <property type="match status" value="1"/>
</dbReference>
<evidence type="ECO:0000256" key="18">
    <source>
        <dbReference type="ARBA" id="ARBA00023304"/>
    </source>
</evidence>
<comment type="pathway">
    <text evidence="5">Amino-acid biosynthesis; L-leucine biosynthesis; L-leucine from 3-methyl-2-oxobutanoate: step 2/4.</text>
</comment>
<dbReference type="InterPro" id="IPR000573">
    <property type="entry name" value="AconitaseA/IPMdHydase_ssu_swvl"/>
</dbReference>
<dbReference type="Proteomes" id="UP001195483">
    <property type="component" value="Unassembled WGS sequence"/>
</dbReference>
<comment type="similarity">
    <text evidence="8">Belongs to the pyridoxamine 5'-phosphate oxidase family.</text>
</comment>
<evidence type="ECO:0000256" key="20">
    <source>
        <dbReference type="ARBA" id="ARBA00033368"/>
    </source>
</evidence>
<reference evidence="24" key="2">
    <citation type="journal article" date="2021" name="Genome Biol. Evol.">
        <title>Developing a high-quality reference genome for a parasitic bivalve with doubly uniparental inheritance (Bivalvia: Unionida).</title>
        <authorList>
            <person name="Smith C.H."/>
        </authorList>
    </citation>
    <scope>NUCLEOTIDE SEQUENCE</scope>
    <source>
        <strain evidence="24">CHS0354</strain>
        <tissue evidence="24">Mantle</tissue>
    </source>
</reference>
<comment type="function">
    <text evidence="4">Catalyzes the oxidation of either pyridoxine 5'-phosphate (PNP) or pyridoxamine 5'-phosphate (PMP) into pyridoxal 5'-phosphate (PLP).</text>
</comment>
<dbReference type="NCBIfam" id="NF004231">
    <property type="entry name" value="PRK05679.1"/>
    <property type="match status" value="1"/>
</dbReference>
<evidence type="ECO:0000256" key="3">
    <source>
        <dbReference type="ARBA" id="ARBA00002695"/>
    </source>
</evidence>
<evidence type="ECO:0000256" key="5">
    <source>
        <dbReference type="ARBA" id="ARBA00004729"/>
    </source>
</evidence>
<comment type="cofactor">
    <cofactor evidence="2">
        <name>FMN</name>
        <dbReference type="ChEBI" id="CHEBI:58210"/>
    </cofactor>
</comment>
<dbReference type="NCBIfam" id="TIGR00171">
    <property type="entry name" value="leuD"/>
    <property type="match status" value="1"/>
</dbReference>
<dbReference type="Gene3D" id="2.30.110.10">
    <property type="entry name" value="Electron Transport, Fmn-binding Protein, Chain A"/>
    <property type="match status" value="1"/>
</dbReference>
<keyword evidence="14" id="KW-0285">Flavoprotein</keyword>
<dbReference type="InterPro" id="IPR033940">
    <property type="entry name" value="IPMI_Swivel"/>
</dbReference>
<dbReference type="InterPro" id="IPR011576">
    <property type="entry name" value="Pyridox_Oxase_N"/>
</dbReference>
<dbReference type="InterPro" id="IPR015928">
    <property type="entry name" value="Aconitase/3IPM_dehydase_swvl"/>
</dbReference>
<evidence type="ECO:0000256" key="11">
    <source>
        <dbReference type="ARBA" id="ARBA00014371"/>
    </source>
</evidence>
<feature type="domain" description="Aconitase A/isopropylmalate dehydratase small subunit swivel" evidence="21">
    <location>
        <begin position="1"/>
        <end position="122"/>
    </location>
</feature>
<comment type="caution">
    <text evidence="24">The sequence shown here is derived from an EMBL/GenBank/DDBJ whole genome shotgun (WGS) entry which is preliminary data.</text>
</comment>
<dbReference type="NCBIfam" id="NF002458">
    <property type="entry name" value="PRK01641.1"/>
    <property type="match status" value="1"/>
</dbReference>
<dbReference type="Gene3D" id="3.20.19.10">
    <property type="entry name" value="Aconitase, domain 4"/>
    <property type="match status" value="1"/>
</dbReference>
<dbReference type="EC" id="4.2.1.33" evidence="9"/>
<dbReference type="GO" id="GO:0009098">
    <property type="term" value="P:L-leucine biosynthetic process"/>
    <property type="evidence" value="ECO:0007669"/>
    <property type="project" value="UniProtKB-KW"/>
</dbReference>
<evidence type="ECO:0000256" key="17">
    <source>
        <dbReference type="ARBA" id="ARBA00023239"/>
    </source>
</evidence>
<dbReference type="InterPro" id="IPR004431">
    <property type="entry name" value="3-IsopropMal_deHydase_ssu"/>
</dbReference>
<evidence type="ECO:0000313" key="24">
    <source>
        <dbReference type="EMBL" id="KAK3604269.1"/>
    </source>
</evidence>
<keyword evidence="13" id="KW-0028">Amino-acid biosynthesis</keyword>
<evidence type="ECO:0000313" key="25">
    <source>
        <dbReference type="Proteomes" id="UP001195483"/>
    </source>
</evidence>
<dbReference type="Pfam" id="PF01243">
    <property type="entry name" value="PNPOx_N"/>
    <property type="match status" value="1"/>
</dbReference>
<organism evidence="24 25">
    <name type="scientific">Potamilus streckersoni</name>
    <dbReference type="NCBI Taxonomy" id="2493646"/>
    <lineage>
        <taxon>Eukaryota</taxon>
        <taxon>Metazoa</taxon>
        <taxon>Spiralia</taxon>
        <taxon>Lophotrochozoa</taxon>
        <taxon>Mollusca</taxon>
        <taxon>Bivalvia</taxon>
        <taxon>Autobranchia</taxon>
        <taxon>Heteroconchia</taxon>
        <taxon>Palaeoheterodonta</taxon>
        <taxon>Unionida</taxon>
        <taxon>Unionoidea</taxon>
        <taxon>Unionidae</taxon>
        <taxon>Ambleminae</taxon>
        <taxon>Lampsilini</taxon>
        <taxon>Potamilus</taxon>
    </lineage>
</organism>
<feature type="domain" description="Pyridoxamine 5'-phosphate oxidase N-terminal" evidence="22">
    <location>
        <begin position="229"/>
        <end position="355"/>
    </location>
</feature>
<dbReference type="InterPro" id="IPR019576">
    <property type="entry name" value="Pyridoxamine_oxidase_dimer_C"/>
</dbReference>
<dbReference type="NCBIfam" id="TIGR00558">
    <property type="entry name" value="pdxH"/>
    <property type="match status" value="1"/>
</dbReference>
<dbReference type="Pfam" id="PF10590">
    <property type="entry name" value="PNP_phzG_C"/>
    <property type="match status" value="1"/>
</dbReference>
<dbReference type="GO" id="GO:0009316">
    <property type="term" value="C:3-isopropylmalate dehydratase complex"/>
    <property type="evidence" value="ECO:0007669"/>
    <property type="project" value="InterPro"/>
</dbReference>
<evidence type="ECO:0000256" key="19">
    <source>
        <dbReference type="ARBA" id="ARBA00031631"/>
    </source>
</evidence>
<dbReference type="InterPro" id="IPR000659">
    <property type="entry name" value="Pyridox_Oxase"/>
</dbReference>
<protein>
    <recommendedName>
        <fullName evidence="11">3-isopropylmalate dehydratase</fullName>
        <ecNumber evidence="10">1.4.3.5</ecNumber>
        <ecNumber evidence="9">4.2.1.33</ecNumber>
    </recommendedName>
    <alternativeName>
        <fullName evidence="19">Alpha-IPM isomerase</fullName>
    </alternativeName>
    <alternativeName>
        <fullName evidence="20">Isopropylmalate isomerase</fullName>
    </alternativeName>
</protein>
<comment type="pathway">
    <text evidence="7">Cofactor metabolism; pyridoxal 5'-phosphate salvage; pyridoxal 5'-phosphate from pyridoxine 5'-phosphate: step 1/1.</text>
</comment>
<dbReference type="AlphaFoldDB" id="A0AAE0T5R3"/>
<dbReference type="PANTHER" id="PTHR10851:SF0">
    <property type="entry name" value="PYRIDOXINE-5'-PHOSPHATE OXIDASE"/>
    <property type="match status" value="1"/>
</dbReference>
<dbReference type="InterPro" id="IPR012349">
    <property type="entry name" value="Split_barrel_FMN-bd"/>
</dbReference>
<dbReference type="GO" id="GO:0003861">
    <property type="term" value="F:3-isopropylmalate dehydratase activity"/>
    <property type="evidence" value="ECO:0007669"/>
    <property type="project" value="UniProtKB-EC"/>
</dbReference>
<keyword evidence="15" id="KW-0288">FMN</keyword>
<evidence type="ECO:0000259" key="21">
    <source>
        <dbReference type="Pfam" id="PF00694"/>
    </source>
</evidence>
<proteinExistence type="inferred from homology"/>
<keyword evidence="17" id="KW-0456">Lyase</keyword>
<dbReference type="GO" id="GO:0008615">
    <property type="term" value="P:pyridoxine biosynthetic process"/>
    <property type="evidence" value="ECO:0007669"/>
    <property type="project" value="InterPro"/>
</dbReference>
<evidence type="ECO:0000256" key="12">
    <source>
        <dbReference type="ARBA" id="ARBA00022430"/>
    </source>
</evidence>
<sequence>MQAFKVLNGKTALLNRVNVDTDQIIPKQFLRKIGRTGFGGDLFFDWRYLEDGSDNPDFELNRPEFKGASILLAGDNFGCGSSREHAPWALSEYGFRSIISTSFADIFFNNCYKNGMLPIVVSPENHQMMVKEVETNPGCSFLIDLPSQTVRTHSGKNISFDIDPFRKEFMLKGMDDIGWTLQFESMIGAFEEKQRQQMPWLWLRKDYTQSELTEDSVRSDAMVQFNLWLEDACRRMPDDYNAMTLATADNTGHVSARIVLLRVADDAGFSFFTNYDSHKGQELAKNASAALCFFWGPLERQVNICGTVQKMTTEESYEYFKTRPRESCIGAWASLQSQVMKGGRAELEQAYQKLNLQFSGQDIPLPPNWGGYRLFPSEISFWQGRASRLHDRIRYTREKTGWRIERLYP</sequence>